<protein>
    <submittedName>
        <fullName evidence="1">(northern house mosquito) hypothetical protein</fullName>
    </submittedName>
</protein>
<accession>A0A8D8BTV2</accession>
<name>A0A8D8BTV2_CULPI</name>
<reference evidence="1" key="1">
    <citation type="submission" date="2021-05" db="EMBL/GenBank/DDBJ databases">
        <authorList>
            <person name="Alioto T."/>
            <person name="Alioto T."/>
            <person name="Gomez Garrido J."/>
        </authorList>
    </citation>
    <scope>NUCLEOTIDE SEQUENCE</scope>
</reference>
<sequence length="139" mass="14794">MSYQITLQDCINDSTTTFDIDAFDVIQQQVPQYLDGDGEEEDDEEKPSHFGCAQLLDQSGGAPGASAGETKLKVVQVDESGSGKKSSGKNSENSILVKFESVEEQDDGGDLTVRCWADIGATTRDATGVTVPLAICEPT</sequence>
<organism evidence="1">
    <name type="scientific">Culex pipiens</name>
    <name type="common">House mosquito</name>
    <dbReference type="NCBI Taxonomy" id="7175"/>
    <lineage>
        <taxon>Eukaryota</taxon>
        <taxon>Metazoa</taxon>
        <taxon>Ecdysozoa</taxon>
        <taxon>Arthropoda</taxon>
        <taxon>Hexapoda</taxon>
        <taxon>Insecta</taxon>
        <taxon>Pterygota</taxon>
        <taxon>Neoptera</taxon>
        <taxon>Endopterygota</taxon>
        <taxon>Diptera</taxon>
        <taxon>Nematocera</taxon>
        <taxon>Culicoidea</taxon>
        <taxon>Culicidae</taxon>
        <taxon>Culicinae</taxon>
        <taxon>Culicini</taxon>
        <taxon>Culex</taxon>
        <taxon>Culex</taxon>
    </lineage>
</organism>
<proteinExistence type="predicted"/>
<dbReference type="EMBL" id="HBUE01088782">
    <property type="protein sequence ID" value="CAG6480558.1"/>
    <property type="molecule type" value="Transcribed_RNA"/>
</dbReference>
<dbReference type="AlphaFoldDB" id="A0A8D8BTV2"/>
<evidence type="ECO:0000313" key="1">
    <source>
        <dbReference type="EMBL" id="CAG6480558.1"/>
    </source>
</evidence>